<dbReference type="PANTHER" id="PTHR30518">
    <property type="entry name" value="ENDOLYTIC MUREIN TRANSGLYCOSYLASE"/>
    <property type="match status" value="1"/>
</dbReference>
<feature type="transmembrane region" description="Helical" evidence="7">
    <location>
        <begin position="9"/>
        <end position="33"/>
    </location>
</feature>
<comment type="function">
    <text evidence="7">Functions as a peptidoglycan terminase that cleaves nascent peptidoglycan strands endolytically to terminate their elongation.</text>
</comment>
<dbReference type="NCBIfam" id="TIGR00247">
    <property type="entry name" value="endolytic transglycosylase MltG"/>
    <property type="match status" value="1"/>
</dbReference>
<comment type="similarity">
    <text evidence="7">Belongs to the transglycosylase MltG family.</text>
</comment>
<dbReference type="HOGENOM" id="CLU_025574_2_0_10"/>
<evidence type="ECO:0000256" key="6">
    <source>
        <dbReference type="ARBA" id="ARBA00023316"/>
    </source>
</evidence>
<dbReference type="GO" id="GO:0009252">
    <property type="term" value="P:peptidoglycan biosynthetic process"/>
    <property type="evidence" value="ECO:0007669"/>
    <property type="project" value="UniProtKB-UniRule"/>
</dbReference>
<comment type="subcellular location">
    <subcellularLocation>
        <location evidence="7">Cell membrane</location>
        <topology evidence="7">Single-pass membrane protein</topology>
    </subcellularLocation>
</comment>
<name>B3EQD0_CHLPB</name>
<proteinExistence type="inferred from homology"/>
<feature type="site" description="Important for catalytic activity" evidence="7">
    <location>
        <position position="221"/>
    </location>
</feature>
<dbReference type="InterPro" id="IPR003770">
    <property type="entry name" value="MLTG-like"/>
</dbReference>
<evidence type="ECO:0000313" key="8">
    <source>
        <dbReference type="EMBL" id="ACE05428.1"/>
    </source>
</evidence>
<dbReference type="OrthoDB" id="9814591at2"/>
<dbReference type="EC" id="4.2.2.29" evidence="7"/>
<dbReference type="KEGG" id="cpb:Cphamn1_2534"/>
<dbReference type="STRING" id="331678.Cphamn1_2534"/>
<keyword evidence="6 7" id="KW-0961">Cell wall biogenesis/degradation</keyword>
<comment type="catalytic activity">
    <reaction evidence="7">
        <text>a peptidoglycan chain = a peptidoglycan chain with N-acetyl-1,6-anhydromuramyl-[peptide] at the reducing end + a peptidoglycan chain with N-acetylglucosamine at the non-reducing end.</text>
        <dbReference type="EC" id="4.2.2.29"/>
    </reaction>
</comment>
<reference evidence="8" key="1">
    <citation type="submission" date="2008-06" db="EMBL/GenBank/DDBJ databases">
        <title>Complete sequence of Chlorobium phaeobacteroides BS1.</title>
        <authorList>
            <consortium name="US DOE Joint Genome Institute"/>
            <person name="Lucas S."/>
            <person name="Copeland A."/>
            <person name="Lapidus A."/>
            <person name="Glavina del Rio T."/>
            <person name="Dalin E."/>
            <person name="Tice H."/>
            <person name="Bruce D."/>
            <person name="Goodwin L."/>
            <person name="Pitluck S."/>
            <person name="Schmutz J."/>
            <person name="Larimer F."/>
            <person name="Land M."/>
            <person name="Hauser L."/>
            <person name="Kyrpides N."/>
            <person name="Ovchinnikova G."/>
            <person name="Li T."/>
            <person name="Liu Z."/>
            <person name="Zhao F."/>
            <person name="Overmann J."/>
            <person name="Bryant D.A."/>
            <person name="Richardson P."/>
        </authorList>
    </citation>
    <scope>NUCLEOTIDE SEQUENCE [LARGE SCALE GENOMIC DNA]</scope>
    <source>
        <strain evidence="8">BS1</strain>
    </source>
</reference>
<evidence type="ECO:0000256" key="4">
    <source>
        <dbReference type="ARBA" id="ARBA00023136"/>
    </source>
</evidence>
<evidence type="ECO:0000256" key="7">
    <source>
        <dbReference type="HAMAP-Rule" id="MF_02065"/>
    </source>
</evidence>
<keyword evidence="4 7" id="KW-0472">Membrane</keyword>
<sequence length="339" mass="37587">MRDTISSRIVILITSIAIPSLAFLAAFFFLPGWNVTCEGFAQKKIIVHRGASFRSILTSLQDNSVLGHQRPLMITAAIFPELRNIKPGRYSIPSGLSNHTLLTYLHNHPQDEERVMIPEGVRKERIAAIVSSHLDIDSLSFINSATDRALLDSLGIQAGSFEGYFFPGTYNFPWASTSEEVIRFLVGRFHTFYHDSLKAVSSLKGLDELALLTLASIVEAETPLDAEKPLIAGVYLNRLRKNMKIQADPTVQYALGGEPRRLLYKDLSIDSPYNTYKYKGLPPAPIGSPGAASIMAVLYPAETDYLYFVATGNGGHNFAKTAGEHAENVKKYRRARRKP</sequence>
<dbReference type="GO" id="GO:0008932">
    <property type="term" value="F:lytic endotransglycosylase activity"/>
    <property type="evidence" value="ECO:0007669"/>
    <property type="project" value="UniProtKB-UniRule"/>
</dbReference>
<dbReference type="AlphaFoldDB" id="B3EQD0"/>
<evidence type="ECO:0000256" key="3">
    <source>
        <dbReference type="ARBA" id="ARBA00022989"/>
    </source>
</evidence>
<keyword evidence="3 7" id="KW-1133">Transmembrane helix</keyword>
<evidence type="ECO:0000256" key="1">
    <source>
        <dbReference type="ARBA" id="ARBA00022475"/>
    </source>
</evidence>
<gene>
    <name evidence="7" type="primary">mltG</name>
    <name evidence="8" type="ordered locus">Cphamn1_2534</name>
</gene>
<protein>
    <recommendedName>
        <fullName evidence="7">Endolytic murein transglycosylase</fullName>
        <ecNumber evidence="7">4.2.2.29</ecNumber>
    </recommendedName>
    <alternativeName>
        <fullName evidence="7">Peptidoglycan lytic transglycosylase</fullName>
    </alternativeName>
    <alternativeName>
        <fullName evidence="7">Peptidoglycan polymerization terminase</fullName>
    </alternativeName>
</protein>
<keyword evidence="5 7" id="KW-0456">Lyase</keyword>
<dbReference type="EMBL" id="CP001101">
    <property type="protein sequence ID" value="ACE05428.1"/>
    <property type="molecule type" value="Genomic_DNA"/>
</dbReference>
<evidence type="ECO:0000256" key="5">
    <source>
        <dbReference type="ARBA" id="ARBA00023239"/>
    </source>
</evidence>
<dbReference type="GO" id="GO:0005886">
    <property type="term" value="C:plasma membrane"/>
    <property type="evidence" value="ECO:0007669"/>
    <property type="project" value="UniProtKB-SubCell"/>
</dbReference>
<dbReference type="eggNOG" id="COG1559">
    <property type="taxonomic scope" value="Bacteria"/>
</dbReference>
<keyword evidence="2 7" id="KW-0812">Transmembrane</keyword>
<evidence type="ECO:0000256" key="2">
    <source>
        <dbReference type="ARBA" id="ARBA00022692"/>
    </source>
</evidence>
<dbReference type="Gene3D" id="3.30.160.60">
    <property type="entry name" value="Classic Zinc Finger"/>
    <property type="match status" value="1"/>
</dbReference>
<dbReference type="Pfam" id="PF02618">
    <property type="entry name" value="YceG"/>
    <property type="match status" value="1"/>
</dbReference>
<dbReference type="HAMAP" id="MF_02065">
    <property type="entry name" value="MltG"/>
    <property type="match status" value="1"/>
</dbReference>
<accession>B3EQD0</accession>
<dbReference type="CDD" id="cd08010">
    <property type="entry name" value="MltG_like"/>
    <property type="match status" value="1"/>
</dbReference>
<dbReference type="GO" id="GO:0071555">
    <property type="term" value="P:cell wall organization"/>
    <property type="evidence" value="ECO:0007669"/>
    <property type="project" value="UniProtKB-KW"/>
</dbReference>
<dbReference type="PANTHER" id="PTHR30518:SF2">
    <property type="entry name" value="ENDOLYTIC MUREIN TRANSGLYCOSYLASE"/>
    <property type="match status" value="1"/>
</dbReference>
<organism evidence="8">
    <name type="scientific">Chlorobium phaeobacteroides (strain BS1)</name>
    <dbReference type="NCBI Taxonomy" id="331678"/>
    <lineage>
        <taxon>Bacteria</taxon>
        <taxon>Pseudomonadati</taxon>
        <taxon>Chlorobiota</taxon>
        <taxon>Chlorobiia</taxon>
        <taxon>Chlorobiales</taxon>
        <taxon>Chlorobiaceae</taxon>
        <taxon>Chlorobium/Pelodictyon group</taxon>
        <taxon>Chlorobium</taxon>
    </lineage>
</organism>
<keyword evidence="1 7" id="KW-1003">Cell membrane</keyword>